<evidence type="ECO:0000259" key="6">
    <source>
        <dbReference type="Pfam" id="PF24436"/>
    </source>
</evidence>
<accession>A0ABD3FDF2</accession>
<dbReference type="Pfam" id="PF24436">
    <property type="entry name" value="INTS7_N"/>
    <property type="match status" value="1"/>
</dbReference>
<gene>
    <name evidence="8" type="ORF">V7S43_009973</name>
</gene>
<dbReference type="AlphaFoldDB" id="A0ABD3FDF2"/>
<dbReference type="InterPro" id="IPR056516">
    <property type="entry name" value="INTS7_N"/>
</dbReference>
<dbReference type="InterPro" id="IPR056517">
    <property type="entry name" value="INTS7_HB"/>
</dbReference>
<evidence type="ECO:0008006" key="10">
    <source>
        <dbReference type="Google" id="ProtNLM"/>
    </source>
</evidence>
<dbReference type="InterPro" id="IPR033060">
    <property type="entry name" value="INTS7"/>
</dbReference>
<evidence type="ECO:0000256" key="2">
    <source>
        <dbReference type="ARBA" id="ARBA00004496"/>
    </source>
</evidence>
<name>A0ABD3FDF2_9STRA</name>
<evidence type="ECO:0000313" key="9">
    <source>
        <dbReference type="Proteomes" id="UP001632037"/>
    </source>
</evidence>
<dbReference type="EMBL" id="JBIMZQ010000022">
    <property type="protein sequence ID" value="KAL3664793.1"/>
    <property type="molecule type" value="Genomic_DNA"/>
</dbReference>
<keyword evidence="9" id="KW-1185">Reference proteome</keyword>
<reference evidence="8 9" key="1">
    <citation type="submission" date="2024-09" db="EMBL/GenBank/DDBJ databases">
        <title>Genome sequencing and assembly of Phytophthora oleae, isolate VK10A, causative agent of rot of olive drupes.</title>
        <authorList>
            <person name="Conti Taguali S."/>
            <person name="Riolo M."/>
            <person name="La Spada F."/>
            <person name="Cacciola S.O."/>
            <person name="Dionisio G."/>
        </authorList>
    </citation>
    <scope>NUCLEOTIDE SEQUENCE [LARGE SCALE GENOMIC DNA]</scope>
    <source>
        <strain evidence="8 9">VK10A</strain>
    </source>
</reference>
<dbReference type="Pfam" id="PF24437">
    <property type="entry name" value="INTS7_HB"/>
    <property type="match status" value="1"/>
</dbReference>
<evidence type="ECO:0000256" key="1">
    <source>
        <dbReference type="ARBA" id="ARBA00004123"/>
    </source>
</evidence>
<dbReference type="GO" id="GO:0005737">
    <property type="term" value="C:cytoplasm"/>
    <property type="evidence" value="ECO:0007669"/>
    <property type="project" value="UniProtKB-SubCell"/>
</dbReference>
<protein>
    <recommendedName>
        <fullName evidence="10">Integrator complex subunit 7</fullName>
    </recommendedName>
</protein>
<dbReference type="InterPro" id="IPR016024">
    <property type="entry name" value="ARM-type_fold"/>
</dbReference>
<dbReference type="SUPFAM" id="SSF48371">
    <property type="entry name" value="ARM repeat"/>
    <property type="match status" value="1"/>
</dbReference>
<feature type="domain" description="Integrator complex subunit 7 N-terminal" evidence="6">
    <location>
        <begin position="97"/>
        <end position="587"/>
    </location>
</feature>
<dbReference type="Proteomes" id="UP001632037">
    <property type="component" value="Unassembled WGS sequence"/>
</dbReference>
<feature type="domain" description="Integrator complex subunit 7 helical bundle" evidence="7">
    <location>
        <begin position="591"/>
        <end position="743"/>
    </location>
</feature>
<keyword evidence="5" id="KW-0539">Nucleus</keyword>
<organism evidence="8 9">
    <name type="scientific">Phytophthora oleae</name>
    <dbReference type="NCBI Taxonomy" id="2107226"/>
    <lineage>
        <taxon>Eukaryota</taxon>
        <taxon>Sar</taxon>
        <taxon>Stramenopiles</taxon>
        <taxon>Oomycota</taxon>
        <taxon>Peronosporomycetes</taxon>
        <taxon>Peronosporales</taxon>
        <taxon>Peronosporaceae</taxon>
        <taxon>Phytophthora</taxon>
    </lineage>
</organism>
<dbReference type="GO" id="GO:0005634">
    <property type="term" value="C:nucleus"/>
    <property type="evidence" value="ECO:0007669"/>
    <property type="project" value="UniProtKB-SubCell"/>
</dbReference>
<proteinExistence type="inferred from homology"/>
<comment type="subcellular location">
    <subcellularLocation>
        <location evidence="2">Cytoplasm</location>
    </subcellularLocation>
    <subcellularLocation>
        <location evidence="1">Nucleus</location>
    </subcellularLocation>
</comment>
<evidence type="ECO:0000256" key="5">
    <source>
        <dbReference type="ARBA" id="ARBA00023242"/>
    </source>
</evidence>
<evidence type="ECO:0000256" key="3">
    <source>
        <dbReference type="ARBA" id="ARBA00008565"/>
    </source>
</evidence>
<evidence type="ECO:0000259" key="7">
    <source>
        <dbReference type="Pfam" id="PF24437"/>
    </source>
</evidence>
<dbReference type="PANTHER" id="PTHR13322:SF2">
    <property type="entry name" value="INTEGRATOR COMPLEX SUBUNIT 7"/>
    <property type="match status" value="1"/>
</dbReference>
<comment type="similarity">
    <text evidence="3">Belongs to the Integrator subunit 7 family.</text>
</comment>
<comment type="caution">
    <text evidence="8">The sequence shown here is derived from an EMBL/GenBank/DDBJ whole genome shotgun (WGS) entry which is preliminary data.</text>
</comment>
<sequence length="1006" mass="110416">MLAGFVVPHAHYRVFHGDPAADSQHAAPNDQFPLALSPRRVEAAPTDLHLREFAQLEVQVKALQLQAAQHASPRAMGQAVAGSLAECFLFYSRLFTVESFPWPDFLAAVFTKMTEHFSTSDNHIVRSAILRVFQRAKAHLAQVNDPAKLLGHLSGPLMHPTSVTARTLTLQLLATMPSLLELDTSLQEQILKGLSADDRDERLSAVEAARAFLPFSTTFRKDVLALSLEEKSTALCSLLADAVASAADAHQAWTHCAELYERLVDDKSAVASLRAMTTLTAAYFDTLLEMHGQLLHHILDQDPRAFVQNFALLVTQQLVTNGDEDHDQLAAILEGVFSRITGQAMSGRINMRITLSALLLLEKWSFKNVEVGEKAKILLSNAKILLATVTDERFGEVYTAIIANIARQKLSLEEATSPEHSVDELLLLLHPRAVFGAKATWNHALNAITRLSQDYPQQLASYVAPRLIELLSIPTDSNLDPDVSKLRRTLVFKTLGSQLQPPSVSITHKELPVLLKELANIEQADARRLRVVAATFFLWTQDMALTDSGDHEISKIVSEFEQELLNPEHYENHAERYEMAKLAMVRGRFALAGQLLDVVAAKADSECFGGWLHALHTLCEAESRIAAEQSVHLDSLHSLTRTSTYLQAARASSFRFDLQLHFVGLRLEWLQLLQNAQQLAGESAFTNSAGNPLGREGQLSKQLRAVASKFGALRALLLGADQHDLDALQAHVNLCIVLASAVEGFLLLRSPNSIDFPTEWGLLGNSSQWSLQTLRMMSDDVQGKLDRVAKLSPSRQPGVGAHLLQHLLAALCAVPPVLPKLFFCSRLRGEHRLLSSAQFLTYAENAAFTAKPRSRSQLGVPLGTDFTSVLKGVLALSYRARTYWHERAEAVEVEVFVRTAGAGVAGVGSSSTSDVANGTQEEKLVHHRVTVTLPIAWDQVVDAAAEEDSDERTMLFLPFETPVHVKAANLAAKGSFALVAKLALVDSQGGRWPLAATGCRRGFIVY</sequence>
<evidence type="ECO:0000313" key="8">
    <source>
        <dbReference type="EMBL" id="KAL3664793.1"/>
    </source>
</evidence>
<dbReference type="PANTHER" id="PTHR13322">
    <property type="entry name" value="C1ORF73 PROTEIN"/>
    <property type="match status" value="1"/>
</dbReference>
<evidence type="ECO:0000256" key="4">
    <source>
        <dbReference type="ARBA" id="ARBA00022490"/>
    </source>
</evidence>
<keyword evidence="4" id="KW-0963">Cytoplasm</keyword>